<accession>A0A7X6DQU4</accession>
<evidence type="ECO:0000256" key="1">
    <source>
        <dbReference type="ARBA" id="ARBA00009820"/>
    </source>
</evidence>
<dbReference type="Gene3D" id="2.120.10.30">
    <property type="entry name" value="TolB, C-terminal domain"/>
    <property type="match status" value="2"/>
</dbReference>
<evidence type="ECO:0000313" key="2">
    <source>
        <dbReference type="EMBL" id="NKE71712.1"/>
    </source>
</evidence>
<dbReference type="Pfam" id="PF07676">
    <property type="entry name" value="PD40"/>
    <property type="match status" value="6"/>
</dbReference>
<evidence type="ECO:0000313" key="3">
    <source>
        <dbReference type="Proteomes" id="UP000534783"/>
    </source>
</evidence>
<dbReference type="InterPro" id="IPR027268">
    <property type="entry name" value="Peptidase_M4/M1_CTD_sf"/>
</dbReference>
<dbReference type="Gene3D" id="1.10.390.10">
    <property type="entry name" value="Neutral Protease Domain 2"/>
    <property type="match status" value="1"/>
</dbReference>
<sequence>MKRRTLFLRRFFLFVLLSGCIPLPLTPPKFDPSLTWKTLETPHFSIHFHQGEERTAEEAARHAEEAHTRLTQRLHWTPSGKTQLVLVDHADRVQGEATPFPYNTIYINPYPPAAGILTPIRYQNWLRAIIFHEYTHIVQLDQAHRLPKVFRSIFGRVVLPNVWQPLWLLEGLATYEESEAGTTDRSDGTFSEMLLRTAVLEDRFKSIDQAHLPDSWPAGMTPYYYGAAFHRFLRERYGEEKIAEWSNRYSGRLIPFFIESNAEDVFGRRLGALWREWKDSLQEKYRREAARLKEEGITTPRPLSRSDFWKLAPVPSPDGRRIAYTEINRREYPKIKFLSSEGESKWNTSEENSIRRNSDAGLSWSPDGKSIVFSQMEVFGNFSTYSDLYRFDLDDRKLRRLTKGLRAKDPDFSPDGQRVLFVRQEIDRSDLWIWEEGESRLLLSGERDQFFATPRWSPDGKRIVLSIWSGGNQDIALYYLELNRLERVMEDAALDLTPVWSPDGEVLLFVSDREGIFDLFAYTLSGRQFYRVTRLLGGAFTPFVSPDSKSIFFSSYRADGFEIAAIPYDRSSWKPISVAAAAPAEAASPVDAPPIEEAGRVHSYFEPATLLPRFWVPLFGVDEEGLTVGALTGGVDPLGKDRYLLNLFYGSESDRFSYQIDYWNDHFTPTLHFQWLDRADPHGDLLIEPDGDEKTYWERNRRFRIEAIFPFLTFERQSFISVGYQREALASLTDLGASLVIPEEGVLSGLRLSWVYNSAHEYGFSISPEEGRRLFLTQEIFRRKFGGDVNRRRTIGGWREYYNLPWPNQLFAAQLSGGLAHGDLLVQRSFQLGGLTAPFADFQEEPFLLRGYPAREFRGERALSFSVEYRFPLRNVERGWGTFPFFVRRLHGTVFGDLGDAWDEGEGGPSFKSGVGGSLGTDFYLGYYIPVRLQGGVARGLSEEGITLVFITLGNAF</sequence>
<dbReference type="RefSeq" id="WP_168060596.1">
    <property type="nucleotide sequence ID" value="NZ_VTOW01000002.1"/>
</dbReference>
<dbReference type="SUPFAM" id="SSF82171">
    <property type="entry name" value="DPP6 N-terminal domain-like"/>
    <property type="match status" value="1"/>
</dbReference>
<keyword evidence="3" id="KW-1185">Reference proteome</keyword>
<organism evidence="2 3">
    <name type="scientific">Candidatus Manganitrophus noduliformans</name>
    <dbReference type="NCBI Taxonomy" id="2606439"/>
    <lineage>
        <taxon>Bacteria</taxon>
        <taxon>Pseudomonadati</taxon>
        <taxon>Nitrospirota</taxon>
        <taxon>Nitrospiria</taxon>
        <taxon>Candidatus Troglogloeales</taxon>
        <taxon>Candidatus Manganitrophaceae</taxon>
        <taxon>Candidatus Manganitrophus</taxon>
    </lineage>
</organism>
<proteinExistence type="inferred from homology"/>
<dbReference type="PANTHER" id="PTHR36842:SF1">
    <property type="entry name" value="PROTEIN TOLB"/>
    <property type="match status" value="1"/>
</dbReference>
<dbReference type="EMBL" id="VTOW01000002">
    <property type="protein sequence ID" value="NKE71712.1"/>
    <property type="molecule type" value="Genomic_DNA"/>
</dbReference>
<evidence type="ECO:0008006" key="4">
    <source>
        <dbReference type="Google" id="ProtNLM"/>
    </source>
</evidence>
<name>A0A7X6DQU4_9BACT</name>
<dbReference type="Gene3D" id="2.40.160.50">
    <property type="entry name" value="membrane protein fhac: a member of the omp85/tpsb transporter family"/>
    <property type="match status" value="1"/>
</dbReference>
<dbReference type="AlphaFoldDB" id="A0A7X6DQU4"/>
<dbReference type="Proteomes" id="UP000534783">
    <property type="component" value="Unassembled WGS sequence"/>
</dbReference>
<gene>
    <name evidence="2" type="ORF">MNODULE_13275</name>
</gene>
<dbReference type="InterPro" id="IPR011659">
    <property type="entry name" value="WD40"/>
</dbReference>
<dbReference type="SUPFAM" id="SSF55486">
    <property type="entry name" value="Metalloproteases ('zincins'), catalytic domain"/>
    <property type="match status" value="1"/>
</dbReference>
<dbReference type="PANTHER" id="PTHR36842">
    <property type="entry name" value="PROTEIN TOLB HOMOLOG"/>
    <property type="match status" value="1"/>
</dbReference>
<dbReference type="InterPro" id="IPR011042">
    <property type="entry name" value="6-blade_b-propeller_TolB-like"/>
</dbReference>
<protein>
    <recommendedName>
        <fullName evidence="4">Bacterial surface antigen (D15) domain-containing protein</fullName>
    </recommendedName>
</protein>
<comment type="similarity">
    <text evidence="1">Belongs to the TolB family.</text>
</comment>
<comment type="caution">
    <text evidence="2">The sequence shown here is derived from an EMBL/GenBank/DDBJ whole genome shotgun (WGS) entry which is preliminary data.</text>
</comment>
<reference evidence="2 3" key="1">
    <citation type="journal article" date="2020" name="Nature">
        <title>Bacterial chemolithoautotrophy via manganese oxidation.</title>
        <authorList>
            <person name="Yu H."/>
            <person name="Leadbetter J.R."/>
        </authorList>
    </citation>
    <scope>NUCLEOTIDE SEQUENCE [LARGE SCALE GENOMIC DNA]</scope>
    <source>
        <strain evidence="2 3">Mn-1</strain>
    </source>
</reference>